<dbReference type="STRING" id="9838.ENSCDRP00005027731"/>
<feature type="coiled-coil region" evidence="2">
    <location>
        <begin position="209"/>
        <end position="243"/>
    </location>
</feature>
<dbReference type="Pfam" id="PF15871">
    <property type="entry name" value="JMY"/>
    <property type="match status" value="1"/>
</dbReference>
<gene>
    <name evidence="5" type="ORF">Cadr_000004335</name>
</gene>
<dbReference type="GO" id="GO:0070060">
    <property type="term" value="P:'de novo' actin filament nucleation"/>
    <property type="evidence" value="ECO:0007669"/>
    <property type="project" value="TreeGrafter"/>
</dbReference>
<dbReference type="EMBL" id="JWIN03000003">
    <property type="protein sequence ID" value="KAB1280921.1"/>
    <property type="molecule type" value="Genomic_DNA"/>
</dbReference>
<dbReference type="GO" id="GO:0003713">
    <property type="term" value="F:transcription coactivator activity"/>
    <property type="evidence" value="ECO:0007669"/>
    <property type="project" value="TreeGrafter"/>
</dbReference>
<dbReference type="GO" id="GO:0034314">
    <property type="term" value="P:Arp2/3 complex-mediated actin nucleation"/>
    <property type="evidence" value="ECO:0007669"/>
    <property type="project" value="TreeGrafter"/>
</dbReference>
<dbReference type="GO" id="GO:0071933">
    <property type="term" value="F:Arp2/3 complex binding"/>
    <property type="evidence" value="ECO:0007669"/>
    <property type="project" value="TreeGrafter"/>
</dbReference>
<reference evidence="5 6" key="1">
    <citation type="journal article" date="2019" name="Mol. Ecol. Resour.">
        <title>Improving Illumina assemblies with Hi-C and long reads: an example with the North African dromedary.</title>
        <authorList>
            <person name="Elbers J.P."/>
            <person name="Rogers M.F."/>
            <person name="Perelman P.L."/>
            <person name="Proskuryakova A.A."/>
            <person name="Serdyukova N.A."/>
            <person name="Johnson W.E."/>
            <person name="Horin P."/>
            <person name="Corander J."/>
            <person name="Murphy D."/>
            <person name="Burger P.A."/>
        </authorList>
    </citation>
    <scope>NUCLEOTIDE SEQUENCE [LARGE SCALE GENOMIC DNA]</scope>
    <source>
        <strain evidence="5">Drom800</strain>
        <tissue evidence="5">Blood</tissue>
    </source>
</reference>
<name>A0A5N4EBR6_CAMDR</name>
<dbReference type="GO" id="GO:0005737">
    <property type="term" value="C:cytoplasm"/>
    <property type="evidence" value="ECO:0007669"/>
    <property type="project" value="TreeGrafter"/>
</dbReference>
<dbReference type="GO" id="GO:0072332">
    <property type="term" value="P:intrinsic apoptotic signaling pathway by p53 class mediator"/>
    <property type="evidence" value="ECO:0007669"/>
    <property type="project" value="TreeGrafter"/>
</dbReference>
<dbReference type="InterPro" id="IPR003124">
    <property type="entry name" value="WH2_dom"/>
</dbReference>
<dbReference type="AlphaFoldDB" id="A0A5N4EBR6"/>
<keyword evidence="1 2" id="KW-0175">Coiled coil</keyword>
<evidence type="ECO:0000313" key="5">
    <source>
        <dbReference type="EMBL" id="KAB1280921.1"/>
    </source>
</evidence>
<feature type="compositionally biased region" description="Acidic residues" evidence="3">
    <location>
        <begin position="454"/>
        <end position="470"/>
    </location>
</feature>
<sequence length="470" mass="55100">MMGINKQKEFAYTPELFLPSSVIFMLISMENDYLGPRRIESLRKEDADWQRKAHMAVLSIQDLTVKYFEITAKAQKAVYDRMRADQKKFGKASWAAAAERMEKLQYAVSKETLQMMRAKEICLEQRKHALKEEMQSLQGGTEAIARLDQLEADYYDLQLQLYEVQFEILKCEELLLTAQLESIKRLVSEKRDEVVYYDTYESMEAMLEKEEMASSVHLQREELQKLQQKARQLEARRGRVSAKKAYLRNKKEICIAKHNEKFQQRLQSEDEYRTHHTVQLKREKLHDEEERKSAWVSQERQRTLDRLRTFKQDSTPETLEKDLPRMEGTEKRIPKSASAPSAHLFDSSQLVSARKKLKKTAEGLQRRRMSSPMDEVLASLKRGSFHLKKVEQRTLPPFPDEDDSNNILAQIRKGVKLKKVQKEVLRESFTLLPDTDPLTRSIHEALRRIKEASPESEDEEEALPCTDWEN</sequence>
<proteinExistence type="predicted"/>
<accession>A0A5N4EBR6</accession>
<dbReference type="InterPro" id="IPR031738">
    <property type="entry name" value="JMY/WHAMM"/>
</dbReference>
<dbReference type="GO" id="GO:0003779">
    <property type="term" value="F:actin binding"/>
    <property type="evidence" value="ECO:0007669"/>
    <property type="project" value="InterPro"/>
</dbReference>
<evidence type="ECO:0000259" key="4">
    <source>
        <dbReference type="PROSITE" id="PS51082"/>
    </source>
</evidence>
<dbReference type="PANTHER" id="PTHR23330:SF8">
    <property type="entry name" value="JUNCTION-MEDIATING AND -REGULATORY PROTEIN"/>
    <property type="match status" value="1"/>
</dbReference>
<protein>
    <submittedName>
        <fullName evidence="5">Junction-mediating and-regulatory protein</fullName>
    </submittedName>
</protein>
<dbReference type="GO" id="GO:0005634">
    <property type="term" value="C:nucleus"/>
    <property type="evidence" value="ECO:0007669"/>
    <property type="project" value="TreeGrafter"/>
</dbReference>
<organism evidence="5 6">
    <name type="scientific">Camelus dromedarius</name>
    <name type="common">Dromedary</name>
    <name type="synonym">Arabian camel</name>
    <dbReference type="NCBI Taxonomy" id="9838"/>
    <lineage>
        <taxon>Eukaryota</taxon>
        <taxon>Metazoa</taxon>
        <taxon>Chordata</taxon>
        <taxon>Craniata</taxon>
        <taxon>Vertebrata</taxon>
        <taxon>Euteleostomi</taxon>
        <taxon>Mammalia</taxon>
        <taxon>Eutheria</taxon>
        <taxon>Laurasiatheria</taxon>
        <taxon>Artiodactyla</taxon>
        <taxon>Tylopoda</taxon>
        <taxon>Camelidae</taxon>
        <taxon>Camelus</taxon>
    </lineage>
</organism>
<feature type="region of interest" description="Disordered" evidence="3">
    <location>
        <begin position="449"/>
        <end position="470"/>
    </location>
</feature>
<evidence type="ECO:0000313" key="6">
    <source>
        <dbReference type="Proteomes" id="UP000299084"/>
    </source>
</evidence>
<evidence type="ECO:0000256" key="2">
    <source>
        <dbReference type="SAM" id="Coils"/>
    </source>
</evidence>
<keyword evidence="6" id="KW-1185">Reference proteome</keyword>
<evidence type="ECO:0000256" key="3">
    <source>
        <dbReference type="SAM" id="MobiDB-lite"/>
    </source>
</evidence>
<feature type="domain" description="WH2" evidence="4">
    <location>
        <begin position="403"/>
        <end position="420"/>
    </location>
</feature>
<comment type="caution">
    <text evidence="5">The sequence shown here is derived from an EMBL/GenBank/DDBJ whole genome shotgun (WGS) entry which is preliminary data.</text>
</comment>
<evidence type="ECO:0000256" key="1">
    <source>
        <dbReference type="ARBA" id="ARBA00023054"/>
    </source>
</evidence>
<dbReference type="GO" id="GO:0043065">
    <property type="term" value="P:positive regulation of apoptotic process"/>
    <property type="evidence" value="ECO:0007669"/>
    <property type="project" value="TreeGrafter"/>
</dbReference>
<dbReference type="Proteomes" id="UP000299084">
    <property type="component" value="Unassembled WGS sequence"/>
</dbReference>
<dbReference type="PROSITE" id="PS51082">
    <property type="entry name" value="WH2"/>
    <property type="match status" value="1"/>
</dbReference>
<dbReference type="PANTHER" id="PTHR23330">
    <property type="entry name" value="P300 TRANSCRIPTIONAL COFACTOR JMY-RELATED"/>
    <property type="match status" value="1"/>
</dbReference>